<protein>
    <recommendedName>
        <fullName evidence="3">LysR substrate-binding domain-containing protein</fullName>
    </recommendedName>
</protein>
<evidence type="ECO:0008006" key="3">
    <source>
        <dbReference type="Google" id="ProtNLM"/>
    </source>
</evidence>
<sequence length="114" mass="12966">MLPKASAVIYNDQDHLHSHTLLAQFGLHRQCLSFCYIPSATAFAEAIFSGLYGLVPEYQIADRLENGALVEILPECQCDVPWYWHHWQQQSPALRVLTGVILHQTSSLLNQSRF</sequence>
<reference evidence="1" key="2">
    <citation type="submission" date="2021-09" db="EMBL/GenBank/DDBJ databases">
        <authorList>
            <person name="Gilroy R."/>
        </authorList>
    </citation>
    <scope>NUCLEOTIDE SEQUENCE</scope>
    <source>
        <strain evidence="1">CHK135-1449</strain>
    </source>
</reference>
<dbReference type="Proteomes" id="UP000787156">
    <property type="component" value="Unassembled WGS sequence"/>
</dbReference>
<dbReference type="EMBL" id="DYWX01000140">
    <property type="protein sequence ID" value="HJF29038.1"/>
    <property type="molecule type" value="Genomic_DNA"/>
</dbReference>
<gene>
    <name evidence="1" type="ORF">K8V79_12555</name>
</gene>
<dbReference type="Gene3D" id="3.40.190.290">
    <property type="match status" value="1"/>
</dbReference>
<evidence type="ECO:0000313" key="2">
    <source>
        <dbReference type="Proteomes" id="UP000787156"/>
    </source>
</evidence>
<dbReference type="SUPFAM" id="SSF53850">
    <property type="entry name" value="Periplasmic binding protein-like II"/>
    <property type="match status" value="1"/>
</dbReference>
<reference evidence="1" key="1">
    <citation type="journal article" date="2021" name="PeerJ">
        <title>Extensive microbial diversity within the chicken gut microbiome revealed by metagenomics and culture.</title>
        <authorList>
            <person name="Gilroy R."/>
            <person name="Ravi A."/>
            <person name="Getino M."/>
            <person name="Pursley I."/>
            <person name="Horton D.L."/>
            <person name="Alikhan N.F."/>
            <person name="Baker D."/>
            <person name="Gharbi K."/>
            <person name="Hall N."/>
            <person name="Watson M."/>
            <person name="Adriaenssens E.M."/>
            <person name="Foster-Nyarko E."/>
            <person name="Jarju S."/>
            <person name="Secka A."/>
            <person name="Antonio M."/>
            <person name="Oren A."/>
            <person name="Chaudhuri R.R."/>
            <person name="La Ragione R."/>
            <person name="Hildebrand F."/>
            <person name="Pallen M.J."/>
        </authorList>
    </citation>
    <scope>NUCLEOTIDE SEQUENCE</scope>
    <source>
        <strain evidence="1">CHK135-1449</strain>
    </source>
</reference>
<name>A0A9D2UUV4_ACILW</name>
<dbReference type="AlphaFoldDB" id="A0A9D2UUV4"/>
<comment type="caution">
    <text evidence="1">The sequence shown here is derived from an EMBL/GenBank/DDBJ whole genome shotgun (WGS) entry which is preliminary data.</text>
</comment>
<proteinExistence type="predicted"/>
<organism evidence="1 2">
    <name type="scientific">Acinetobacter lwoffii</name>
    <dbReference type="NCBI Taxonomy" id="28090"/>
    <lineage>
        <taxon>Bacteria</taxon>
        <taxon>Pseudomonadati</taxon>
        <taxon>Pseudomonadota</taxon>
        <taxon>Gammaproteobacteria</taxon>
        <taxon>Moraxellales</taxon>
        <taxon>Moraxellaceae</taxon>
        <taxon>Acinetobacter</taxon>
    </lineage>
</organism>
<accession>A0A9D2UUV4</accession>
<evidence type="ECO:0000313" key="1">
    <source>
        <dbReference type="EMBL" id="HJF29038.1"/>
    </source>
</evidence>